<dbReference type="GO" id="GO:0062129">
    <property type="term" value="C:chitin-based extracellular matrix"/>
    <property type="evidence" value="ECO:0007669"/>
    <property type="project" value="TreeGrafter"/>
</dbReference>
<accession>A0AAD5PRE5</accession>
<dbReference type="PANTHER" id="PTHR10380:SF196">
    <property type="entry name" value="CUTICULAR PROTEIN 72EA"/>
    <property type="match status" value="1"/>
</dbReference>
<keyword evidence="3" id="KW-1185">Reference proteome</keyword>
<evidence type="ECO:0000313" key="3">
    <source>
        <dbReference type="Proteomes" id="UP000820818"/>
    </source>
</evidence>
<dbReference type="Proteomes" id="UP000820818">
    <property type="component" value="Linkage Group LG10"/>
</dbReference>
<reference evidence="2 3" key="1">
    <citation type="submission" date="2022-05" db="EMBL/GenBank/DDBJ databases">
        <title>A multi-omics perspective on studying reproductive biology in Daphnia sinensis.</title>
        <authorList>
            <person name="Jia J."/>
        </authorList>
    </citation>
    <scope>NUCLEOTIDE SEQUENCE [LARGE SCALE GENOMIC DNA]</scope>
    <source>
        <strain evidence="2 3">WSL</strain>
    </source>
</reference>
<keyword evidence="1" id="KW-0193">Cuticle</keyword>
<dbReference type="GO" id="GO:0008010">
    <property type="term" value="F:structural constituent of chitin-based larval cuticle"/>
    <property type="evidence" value="ECO:0007669"/>
    <property type="project" value="TreeGrafter"/>
</dbReference>
<gene>
    <name evidence="2" type="ORF">GHT06_022801</name>
</gene>
<proteinExistence type="predicted"/>
<organism evidence="2 3">
    <name type="scientific">Daphnia sinensis</name>
    <dbReference type="NCBI Taxonomy" id="1820382"/>
    <lineage>
        <taxon>Eukaryota</taxon>
        <taxon>Metazoa</taxon>
        <taxon>Ecdysozoa</taxon>
        <taxon>Arthropoda</taxon>
        <taxon>Crustacea</taxon>
        <taxon>Branchiopoda</taxon>
        <taxon>Diplostraca</taxon>
        <taxon>Cladocera</taxon>
        <taxon>Anomopoda</taxon>
        <taxon>Daphniidae</taxon>
        <taxon>Daphnia</taxon>
        <taxon>Daphnia similis group</taxon>
    </lineage>
</organism>
<dbReference type="PROSITE" id="PS51155">
    <property type="entry name" value="CHIT_BIND_RR_2"/>
    <property type="match status" value="1"/>
</dbReference>
<evidence type="ECO:0000313" key="2">
    <source>
        <dbReference type="EMBL" id="KAI9552435.1"/>
    </source>
</evidence>
<dbReference type="InterPro" id="IPR000618">
    <property type="entry name" value="Insect_cuticle"/>
</dbReference>
<evidence type="ECO:0000256" key="1">
    <source>
        <dbReference type="PROSITE-ProRule" id="PRU00497"/>
    </source>
</evidence>
<comment type="caution">
    <text evidence="2">The sequence shown here is derived from an EMBL/GenBank/DDBJ whole genome shotgun (WGS) entry which is preliminary data.</text>
</comment>
<dbReference type="PANTHER" id="PTHR10380">
    <property type="entry name" value="CUTICLE PROTEIN"/>
    <property type="match status" value="1"/>
</dbReference>
<sequence length="222" mass="23642">MHQEQEGNVPVNILARSKSVNSILHEFSLLVRTTMKATIACLLLLLAVAAQAQYFGNYGYGRDGYDGYDRYGGYGVYYPYASVVRDAAVPATVPAASPVAYGYLAYPASQYHAQGELGQASFGYAYPGQAATNIQDAFGNQVGRYGYLNPDGEKVRVAYTVDSGVFRILSNDLPVASVANLVAPVPVQDTAEVAQAKADHTVTVTAAKSILTPGHAVAHRVD</sequence>
<evidence type="ECO:0008006" key="4">
    <source>
        <dbReference type="Google" id="ProtNLM"/>
    </source>
</evidence>
<dbReference type="InterPro" id="IPR050468">
    <property type="entry name" value="Cuticle_Struct_Prot"/>
</dbReference>
<protein>
    <recommendedName>
        <fullName evidence="4">Cuticle protein 6</fullName>
    </recommendedName>
</protein>
<name>A0AAD5PRE5_9CRUS</name>
<dbReference type="EMBL" id="WJBH02000010">
    <property type="protein sequence ID" value="KAI9552435.1"/>
    <property type="molecule type" value="Genomic_DNA"/>
</dbReference>
<dbReference type="Pfam" id="PF00379">
    <property type="entry name" value="Chitin_bind_4"/>
    <property type="match status" value="1"/>
</dbReference>
<dbReference type="AlphaFoldDB" id="A0AAD5PRE5"/>